<sequence>TDKGAVIAGEVQRAYDRVEESRHVLTLYRERLLPLAEENLAAAKVDYQGGNGDFLSLLTTEKNLMQTQLQVKQALADVHRHLAELERAVGGLAPLSVDDEPRRNTP</sequence>
<dbReference type="EMBL" id="UOFK01000318">
    <property type="protein sequence ID" value="VAW82426.1"/>
    <property type="molecule type" value="Genomic_DNA"/>
</dbReference>
<name>A0A3B0ZP93_9ZZZZ</name>
<organism evidence="1">
    <name type="scientific">hydrothermal vent metagenome</name>
    <dbReference type="NCBI Taxonomy" id="652676"/>
    <lineage>
        <taxon>unclassified sequences</taxon>
        <taxon>metagenomes</taxon>
        <taxon>ecological metagenomes</taxon>
    </lineage>
</organism>
<reference evidence="1" key="1">
    <citation type="submission" date="2018-06" db="EMBL/GenBank/DDBJ databases">
        <authorList>
            <person name="Zhirakovskaya E."/>
        </authorList>
    </citation>
    <scope>NUCLEOTIDE SEQUENCE</scope>
</reference>
<dbReference type="SUPFAM" id="SSF56954">
    <property type="entry name" value="Outer membrane efflux proteins (OEP)"/>
    <property type="match status" value="1"/>
</dbReference>
<feature type="non-terminal residue" evidence="1">
    <location>
        <position position="1"/>
    </location>
</feature>
<dbReference type="Gene3D" id="1.20.1600.10">
    <property type="entry name" value="Outer membrane efflux proteins (OEP)"/>
    <property type="match status" value="1"/>
</dbReference>
<protein>
    <recommendedName>
        <fullName evidence="2">Heavy metal RND efflux outer membrane protein, CzcC family</fullName>
    </recommendedName>
</protein>
<dbReference type="AlphaFoldDB" id="A0A3B0ZP93"/>
<evidence type="ECO:0008006" key="2">
    <source>
        <dbReference type="Google" id="ProtNLM"/>
    </source>
</evidence>
<accession>A0A3B0ZP93</accession>
<proteinExistence type="predicted"/>
<gene>
    <name evidence="1" type="ORF">MNBD_GAMMA13-1277</name>
</gene>
<evidence type="ECO:0000313" key="1">
    <source>
        <dbReference type="EMBL" id="VAW82426.1"/>
    </source>
</evidence>
<dbReference type="GO" id="GO:0015562">
    <property type="term" value="F:efflux transmembrane transporter activity"/>
    <property type="evidence" value="ECO:0007669"/>
    <property type="project" value="InterPro"/>
</dbReference>